<dbReference type="RefSeq" id="WP_089338777.1">
    <property type="nucleotide sequence ID" value="NZ_FZNO01000038.1"/>
</dbReference>
<feature type="transmembrane region" description="Helical" evidence="9">
    <location>
        <begin position="149"/>
        <end position="169"/>
    </location>
</feature>
<dbReference type="Pfam" id="PF02133">
    <property type="entry name" value="Transp_cyt_pur"/>
    <property type="match status" value="1"/>
</dbReference>
<accession>A0A239A6B8</accession>
<evidence type="ECO:0000313" key="11">
    <source>
        <dbReference type="Proteomes" id="UP000198403"/>
    </source>
</evidence>
<feature type="transmembrane region" description="Helical" evidence="9">
    <location>
        <begin position="300"/>
        <end position="326"/>
    </location>
</feature>
<gene>
    <name evidence="10" type="ORF">SAMN06272737_13827</name>
</gene>
<dbReference type="CDD" id="cd11484">
    <property type="entry name" value="SLC-NCS1sbd_CobB-like"/>
    <property type="match status" value="1"/>
</dbReference>
<dbReference type="Gene3D" id="1.10.4160.10">
    <property type="entry name" value="Hydantoin permease"/>
    <property type="match status" value="1"/>
</dbReference>
<reference evidence="10 11" key="1">
    <citation type="submission" date="2017-06" db="EMBL/GenBank/DDBJ databases">
        <authorList>
            <person name="Kim H.J."/>
            <person name="Triplett B.A."/>
        </authorList>
    </citation>
    <scope>NUCLEOTIDE SEQUENCE [LARGE SCALE GENOMIC DNA]</scope>
    <source>
        <strain evidence="10 11">DSM 44272</strain>
    </source>
</reference>
<dbReference type="InterPro" id="IPR001248">
    <property type="entry name" value="Pur-cyt_permease"/>
</dbReference>
<evidence type="ECO:0000256" key="9">
    <source>
        <dbReference type="SAM" id="Phobius"/>
    </source>
</evidence>
<evidence type="ECO:0000256" key="2">
    <source>
        <dbReference type="ARBA" id="ARBA00008974"/>
    </source>
</evidence>
<evidence type="ECO:0000256" key="1">
    <source>
        <dbReference type="ARBA" id="ARBA00004141"/>
    </source>
</evidence>
<feature type="transmembrane region" description="Helical" evidence="9">
    <location>
        <begin position="408"/>
        <end position="430"/>
    </location>
</feature>
<dbReference type="AlphaFoldDB" id="A0A239A6B8"/>
<feature type="transmembrane region" description="Helical" evidence="9">
    <location>
        <begin position="181"/>
        <end position="200"/>
    </location>
</feature>
<comment type="subcellular location">
    <subcellularLocation>
        <location evidence="1">Membrane</location>
        <topology evidence="1">Multi-pass membrane protein</topology>
    </subcellularLocation>
</comment>
<evidence type="ECO:0000256" key="8">
    <source>
        <dbReference type="SAM" id="MobiDB-lite"/>
    </source>
</evidence>
<dbReference type="PIRSF" id="PIRSF002744">
    <property type="entry name" value="Pur-cyt_permease"/>
    <property type="match status" value="1"/>
</dbReference>
<feature type="transmembrane region" description="Helical" evidence="9">
    <location>
        <begin position="368"/>
        <end position="387"/>
    </location>
</feature>
<proteinExistence type="inferred from homology"/>
<keyword evidence="3 7" id="KW-0813">Transport</keyword>
<keyword evidence="6 7" id="KW-0472">Membrane</keyword>
<feature type="transmembrane region" description="Helical" evidence="9">
    <location>
        <begin position="35"/>
        <end position="59"/>
    </location>
</feature>
<organism evidence="10 11">
    <name type="scientific">Blastococcus mobilis</name>
    <dbReference type="NCBI Taxonomy" id="1938746"/>
    <lineage>
        <taxon>Bacteria</taxon>
        <taxon>Bacillati</taxon>
        <taxon>Actinomycetota</taxon>
        <taxon>Actinomycetes</taxon>
        <taxon>Geodermatophilales</taxon>
        <taxon>Geodermatophilaceae</taxon>
        <taxon>Blastococcus</taxon>
    </lineage>
</organism>
<dbReference type="PANTHER" id="PTHR31806:SF1">
    <property type="entry name" value="PURINE-CYTOSINE PERMEASE FCY2-RELATED"/>
    <property type="match status" value="1"/>
</dbReference>
<dbReference type="Proteomes" id="UP000198403">
    <property type="component" value="Unassembled WGS sequence"/>
</dbReference>
<name>A0A239A6B8_9ACTN</name>
<dbReference type="OrthoDB" id="9809167at2"/>
<feature type="region of interest" description="Disordered" evidence="8">
    <location>
        <begin position="1"/>
        <end position="25"/>
    </location>
</feature>
<feature type="transmembrane region" description="Helical" evidence="9">
    <location>
        <begin position="65"/>
        <end position="86"/>
    </location>
</feature>
<dbReference type="PANTHER" id="PTHR31806">
    <property type="entry name" value="PURINE-CYTOSINE PERMEASE FCY2-RELATED"/>
    <property type="match status" value="1"/>
</dbReference>
<keyword evidence="4 9" id="KW-0812">Transmembrane</keyword>
<evidence type="ECO:0000313" key="10">
    <source>
        <dbReference type="EMBL" id="SNR91165.1"/>
    </source>
</evidence>
<feature type="transmembrane region" description="Helical" evidence="9">
    <location>
        <begin position="338"/>
        <end position="356"/>
    </location>
</feature>
<evidence type="ECO:0000256" key="5">
    <source>
        <dbReference type="ARBA" id="ARBA00022989"/>
    </source>
</evidence>
<feature type="transmembrane region" description="Helical" evidence="9">
    <location>
        <begin position="107"/>
        <end position="129"/>
    </location>
</feature>
<sequence length="508" mass="54250">MSAAAKTEPASIHDVEEQLQPIPESSRTTKVSGQFWIWCGANIAPINWVLGALGVNLGLGLADTLTVLILGNLIGMAVFGLFVLMGQRTGVTGMVLGRAAFGRRGNYLPSLIQATLSIGWCAVNTWIILDLVIALLGQLGVVDPAADNYAAKIAVAALLMAIQVAISWLGYRAIAAFERWTVPPTIAVLVLMSVVAWFFLDIDWSYAGPEGAVLSGGERFAAMTAIMTAIGIGWGITWFTYAADYSRFVSTRMPRRKLYFASTLGQFIPVVWLGVLGATLATKNGSVDPGQLIVENFGALAIPVLLLVLHGPIATNILNIYTFSVATQALDIKIPRRSLSVLVGVLAMGVVIFFIFQENFATVLDTWLIGLVAWVATWGGIMLVHYYRIERGRVRVDRLFDPVGTRRLADVNWAGYVAFFTGIFATWLFMYGLLPIFQGPIAVGMGGVDLSWLAGGLTSAAVYAVLGPIAAAKYEGIAPDATVRSDVATPAPRVAPVANAAGTPEVIA</sequence>
<dbReference type="GO" id="GO:0022857">
    <property type="term" value="F:transmembrane transporter activity"/>
    <property type="evidence" value="ECO:0007669"/>
    <property type="project" value="InterPro"/>
</dbReference>
<feature type="transmembrane region" description="Helical" evidence="9">
    <location>
        <begin position="220"/>
        <end position="246"/>
    </location>
</feature>
<comment type="similarity">
    <text evidence="2 7">Belongs to the purine-cytosine permease (2.A.39) family.</text>
</comment>
<dbReference type="InterPro" id="IPR026030">
    <property type="entry name" value="Pur-cyt_permease_Fcy2/21/22"/>
</dbReference>
<keyword evidence="11" id="KW-1185">Reference proteome</keyword>
<protein>
    <submittedName>
        <fullName evidence="10">Toxin CptA</fullName>
    </submittedName>
</protein>
<feature type="transmembrane region" description="Helical" evidence="9">
    <location>
        <begin position="450"/>
        <end position="471"/>
    </location>
</feature>
<evidence type="ECO:0000256" key="4">
    <source>
        <dbReference type="ARBA" id="ARBA00022692"/>
    </source>
</evidence>
<dbReference type="EMBL" id="FZNO01000038">
    <property type="protein sequence ID" value="SNR91165.1"/>
    <property type="molecule type" value="Genomic_DNA"/>
</dbReference>
<feature type="transmembrane region" description="Helical" evidence="9">
    <location>
        <begin position="258"/>
        <end position="280"/>
    </location>
</feature>
<evidence type="ECO:0000256" key="6">
    <source>
        <dbReference type="ARBA" id="ARBA00023136"/>
    </source>
</evidence>
<evidence type="ECO:0000256" key="3">
    <source>
        <dbReference type="ARBA" id="ARBA00022448"/>
    </source>
</evidence>
<evidence type="ECO:0000256" key="7">
    <source>
        <dbReference type="PIRNR" id="PIRNR002744"/>
    </source>
</evidence>
<keyword evidence="5 9" id="KW-1133">Transmembrane helix</keyword>
<dbReference type="GO" id="GO:0005886">
    <property type="term" value="C:plasma membrane"/>
    <property type="evidence" value="ECO:0007669"/>
    <property type="project" value="TreeGrafter"/>
</dbReference>